<dbReference type="EMBL" id="FMBL01000002">
    <property type="protein sequence ID" value="SCC79866.1"/>
    <property type="molecule type" value="Genomic_DNA"/>
</dbReference>
<proteinExistence type="inferred from homology"/>
<feature type="transmembrane region" description="Helical" evidence="7">
    <location>
        <begin position="127"/>
        <end position="144"/>
    </location>
</feature>
<keyword evidence="3" id="KW-0813">Transport</keyword>
<feature type="transmembrane region" description="Helical" evidence="7">
    <location>
        <begin position="150"/>
        <end position="170"/>
    </location>
</feature>
<comment type="subcellular location">
    <subcellularLocation>
        <location evidence="1">Endomembrane system</location>
        <topology evidence="1">Multi-pass membrane protein</topology>
    </subcellularLocation>
</comment>
<dbReference type="GO" id="GO:0012505">
    <property type="term" value="C:endomembrane system"/>
    <property type="evidence" value="ECO:0007669"/>
    <property type="project" value="UniProtKB-SubCell"/>
</dbReference>
<feature type="transmembrane region" description="Helical" evidence="7">
    <location>
        <begin position="308"/>
        <end position="331"/>
    </location>
</feature>
<reference evidence="9" key="1">
    <citation type="submission" date="2016-08" db="EMBL/GenBank/DDBJ databases">
        <authorList>
            <person name="Varghese N."/>
            <person name="Submissions Spin"/>
        </authorList>
    </citation>
    <scope>NUCLEOTIDE SEQUENCE [LARGE SCALE GENOMIC DNA]</scope>
    <source>
        <strain evidence="9">R-52791</strain>
    </source>
</reference>
<keyword evidence="6 7" id="KW-0472">Membrane</keyword>
<evidence type="ECO:0000256" key="6">
    <source>
        <dbReference type="ARBA" id="ARBA00023136"/>
    </source>
</evidence>
<evidence type="ECO:0000313" key="8">
    <source>
        <dbReference type="EMBL" id="SCC79866.1"/>
    </source>
</evidence>
<feature type="transmembrane region" description="Helical" evidence="7">
    <location>
        <begin position="231"/>
        <end position="247"/>
    </location>
</feature>
<name>A0A1C4H4P2_9BIFI</name>
<keyword evidence="5 7" id="KW-1133">Transmembrane helix</keyword>
<evidence type="ECO:0000256" key="1">
    <source>
        <dbReference type="ARBA" id="ARBA00004127"/>
    </source>
</evidence>
<feature type="transmembrane region" description="Helical" evidence="7">
    <location>
        <begin position="94"/>
        <end position="115"/>
    </location>
</feature>
<accession>A0A1C4H4P2</accession>
<evidence type="ECO:0000256" key="4">
    <source>
        <dbReference type="ARBA" id="ARBA00022692"/>
    </source>
</evidence>
<evidence type="ECO:0000256" key="7">
    <source>
        <dbReference type="SAM" id="Phobius"/>
    </source>
</evidence>
<dbReference type="GO" id="GO:0005886">
    <property type="term" value="C:plasma membrane"/>
    <property type="evidence" value="ECO:0007669"/>
    <property type="project" value="TreeGrafter"/>
</dbReference>
<keyword evidence="4 7" id="KW-0812">Transmembrane</keyword>
<keyword evidence="9" id="KW-1185">Reference proteome</keyword>
<dbReference type="STRING" id="1505727.GA0061077_0863"/>
<dbReference type="PROSITE" id="PS51257">
    <property type="entry name" value="PROKAR_LIPOPROTEIN"/>
    <property type="match status" value="1"/>
</dbReference>
<feature type="transmembrane region" description="Helical" evidence="7">
    <location>
        <begin position="420"/>
        <end position="440"/>
    </location>
</feature>
<organism evidence="8 9">
    <name type="scientific">Bifidobacterium commune</name>
    <dbReference type="NCBI Taxonomy" id="1505727"/>
    <lineage>
        <taxon>Bacteria</taxon>
        <taxon>Bacillati</taxon>
        <taxon>Actinomycetota</taxon>
        <taxon>Actinomycetes</taxon>
        <taxon>Bifidobacteriales</taxon>
        <taxon>Bifidobacteriaceae</taxon>
        <taxon>Bifidobacterium</taxon>
    </lineage>
</organism>
<evidence type="ECO:0000256" key="5">
    <source>
        <dbReference type="ARBA" id="ARBA00022989"/>
    </source>
</evidence>
<feature type="transmembrane region" description="Helical" evidence="7">
    <location>
        <begin position="452"/>
        <end position="481"/>
    </location>
</feature>
<dbReference type="PANTHER" id="PTHR43337:SF1">
    <property type="entry name" value="XANTHINE_URACIL PERMEASE C887.17-RELATED"/>
    <property type="match status" value="1"/>
</dbReference>
<dbReference type="PANTHER" id="PTHR43337">
    <property type="entry name" value="XANTHINE/URACIL PERMEASE C887.17-RELATED"/>
    <property type="match status" value="1"/>
</dbReference>
<evidence type="ECO:0000256" key="3">
    <source>
        <dbReference type="ARBA" id="ARBA00022448"/>
    </source>
</evidence>
<feature type="transmembrane region" description="Helical" evidence="7">
    <location>
        <begin position="62"/>
        <end position="82"/>
    </location>
</feature>
<dbReference type="AlphaFoldDB" id="A0A1C4H4P2"/>
<gene>
    <name evidence="8" type="ORF">GA0061077_0863</name>
</gene>
<evidence type="ECO:0000256" key="2">
    <source>
        <dbReference type="ARBA" id="ARBA00005697"/>
    </source>
</evidence>
<dbReference type="Proteomes" id="UP000242610">
    <property type="component" value="Unassembled WGS sequence"/>
</dbReference>
<dbReference type="GO" id="GO:0005345">
    <property type="term" value="F:purine nucleobase transmembrane transporter activity"/>
    <property type="evidence" value="ECO:0007669"/>
    <property type="project" value="TreeGrafter"/>
</dbReference>
<dbReference type="InterPro" id="IPR045018">
    <property type="entry name" value="Azg-like"/>
</dbReference>
<comment type="similarity">
    <text evidence="2">Belongs to the nucleobase:cation symporter-2 (NCS2) (TC 2.A.40) family. Azg-like subfamily.</text>
</comment>
<feature type="transmembrane region" description="Helical" evidence="7">
    <location>
        <begin position="182"/>
        <end position="203"/>
    </location>
</feature>
<evidence type="ECO:0000313" key="9">
    <source>
        <dbReference type="Proteomes" id="UP000242610"/>
    </source>
</evidence>
<dbReference type="InterPro" id="IPR006043">
    <property type="entry name" value="NCS2"/>
</dbReference>
<feature type="transmembrane region" description="Helical" evidence="7">
    <location>
        <begin position="493"/>
        <end position="511"/>
    </location>
</feature>
<feature type="transmembrane region" description="Helical" evidence="7">
    <location>
        <begin position="252"/>
        <end position="269"/>
    </location>
</feature>
<sequence length="512" mass="54007">MSRSNLSVVNTVHQFHEVDGLSDVSVVAATSCSCRFLTWRCINQEKSKMDRFFHLKENHTTVSAEITAGITTFFAMSYIIVVNPQVLSTTGMPWGAVFLATIIASVVGTLVMGLFANVPYGQSASMGLNAFFAYTICAGLGFSWQEALCMTFLCGLINILVTVTSIRKLIIACIPESLQHAIGGGIGLFVMYVGMLNVGFISFTPGDPKAAAKGGPIHATPGLASLNNPELWLFLIGLTIAIVLTLLNVRGALLISIIATALIGVPFGITNMANSMSIGTTFSQLPTTFLAIFSSEGFPSLFSNPGRLPLVIVTIFAFSMSDMFDTIGTLVGTGRKTGIFSNQDIQNMANGHGFSSKMDKALFADSIATSVGGLFGTSNVTTYVESSAGIAAGGRTGLTSVTVALCFLVSMFLSPLISAIPSAATAGVLVVVGCMMASSLKEVKWGDLAEAIPAIFASVFMALSYSISYGIAAGFVMYCLVKICKGKAREVHPVMWVVTALFILDFALQAVL</sequence>
<feature type="transmembrane region" description="Helical" evidence="7">
    <location>
        <begin position="390"/>
        <end position="413"/>
    </location>
</feature>
<feature type="transmembrane region" description="Helical" evidence="7">
    <location>
        <begin position="362"/>
        <end position="384"/>
    </location>
</feature>
<dbReference type="Pfam" id="PF00860">
    <property type="entry name" value="Xan_ur_permease"/>
    <property type="match status" value="1"/>
</dbReference>
<protein>
    <submittedName>
        <fullName evidence="8">Putative MFS transporter, AGZA family, xanthine/uracil permease</fullName>
    </submittedName>
</protein>